<dbReference type="SUPFAM" id="SSF81301">
    <property type="entry name" value="Nucleotidyltransferase"/>
    <property type="match status" value="1"/>
</dbReference>
<accession>A0A2M8EW40</accession>
<name>A0A2M8EW40_9BACT</name>
<dbReference type="InterPro" id="IPR041633">
    <property type="entry name" value="Polbeta"/>
</dbReference>
<proteinExistence type="predicted"/>
<dbReference type="InterPro" id="IPR043519">
    <property type="entry name" value="NT_sf"/>
</dbReference>
<feature type="domain" description="Polymerase beta nucleotidyltransferase" evidence="1">
    <location>
        <begin position="25"/>
        <end position="91"/>
    </location>
</feature>
<dbReference type="EMBL" id="PFSC01000197">
    <property type="protein sequence ID" value="PJC30082.1"/>
    <property type="molecule type" value="Genomic_DNA"/>
</dbReference>
<dbReference type="CDD" id="cd05403">
    <property type="entry name" value="NT_KNTase_like"/>
    <property type="match status" value="1"/>
</dbReference>
<protein>
    <recommendedName>
        <fullName evidence="1">Polymerase beta nucleotidyltransferase domain-containing protein</fullName>
    </recommendedName>
</protein>
<gene>
    <name evidence="2" type="ORF">CO051_07615</name>
</gene>
<evidence type="ECO:0000313" key="2">
    <source>
        <dbReference type="EMBL" id="PJC30082.1"/>
    </source>
</evidence>
<dbReference type="Pfam" id="PF18765">
    <property type="entry name" value="Polbeta"/>
    <property type="match status" value="1"/>
</dbReference>
<dbReference type="Gene3D" id="3.30.460.10">
    <property type="entry name" value="Beta Polymerase, domain 2"/>
    <property type="match status" value="1"/>
</dbReference>
<comment type="caution">
    <text evidence="2">The sequence shown here is derived from an EMBL/GenBank/DDBJ whole genome shotgun (WGS) entry which is preliminary data.</text>
</comment>
<evidence type="ECO:0000259" key="1">
    <source>
        <dbReference type="Pfam" id="PF18765"/>
    </source>
</evidence>
<reference evidence="3" key="1">
    <citation type="submission" date="2017-09" db="EMBL/GenBank/DDBJ databases">
        <title>Depth-based differentiation of microbial function through sediment-hosted aquifers and enrichment of novel symbionts in the deep terrestrial subsurface.</title>
        <authorList>
            <person name="Probst A.J."/>
            <person name="Ladd B."/>
            <person name="Jarett J.K."/>
            <person name="Geller-Mcgrath D.E."/>
            <person name="Sieber C.M.K."/>
            <person name="Emerson J.B."/>
            <person name="Anantharaman K."/>
            <person name="Thomas B.C."/>
            <person name="Malmstrom R."/>
            <person name="Stieglmeier M."/>
            <person name="Klingl A."/>
            <person name="Woyke T."/>
            <person name="Ryan C.M."/>
            <person name="Banfield J.F."/>
        </authorList>
    </citation>
    <scope>NUCLEOTIDE SEQUENCE [LARGE SCALE GENOMIC DNA]</scope>
</reference>
<sequence>MIKTSISSVDMSCITNILGKYLDEKRHNAFIFGSVARKNMGRSSDIDIGIEGEALSPQTYFAIKNDFEESNLPYTIDVVQFSRVDERFKKIAKKDIISLPVSQ</sequence>
<dbReference type="AlphaFoldDB" id="A0A2M8EW40"/>
<organism evidence="2 3">
    <name type="scientific">Candidatus Roizmanbacteria bacterium CG_4_9_14_0_2_um_filter_39_13</name>
    <dbReference type="NCBI Taxonomy" id="1974839"/>
    <lineage>
        <taxon>Bacteria</taxon>
        <taxon>Candidatus Roizmaniibacteriota</taxon>
    </lineage>
</organism>
<dbReference type="Proteomes" id="UP000231383">
    <property type="component" value="Unassembled WGS sequence"/>
</dbReference>
<evidence type="ECO:0000313" key="3">
    <source>
        <dbReference type="Proteomes" id="UP000231383"/>
    </source>
</evidence>